<protein>
    <recommendedName>
        <fullName evidence="1">Reverse transcriptase domain-containing protein</fullName>
    </recommendedName>
</protein>
<feature type="domain" description="Reverse transcriptase" evidence="1">
    <location>
        <begin position="1"/>
        <end position="217"/>
    </location>
</feature>
<reference evidence="2" key="1">
    <citation type="submission" date="2020-07" db="EMBL/GenBank/DDBJ databases">
        <title>A long reads based de novo assembly of the rainbow trout Arlee double haploid line genome.</title>
        <authorList>
            <person name="Gao G."/>
            <person name="Palti Y."/>
        </authorList>
    </citation>
    <scope>NUCLEOTIDE SEQUENCE [LARGE SCALE GENOMIC DNA]</scope>
</reference>
<accession>A0A8K9ULG9</accession>
<keyword evidence="3" id="KW-1185">Reference proteome</keyword>
<dbReference type="GeneTree" id="ENSGT00940000176278"/>
<dbReference type="AlphaFoldDB" id="A0A8K9ULG9"/>
<dbReference type="InterPro" id="IPR043502">
    <property type="entry name" value="DNA/RNA_pol_sf"/>
</dbReference>
<evidence type="ECO:0000313" key="2">
    <source>
        <dbReference type="Ensembl" id="ENSOMYP00000112568.1"/>
    </source>
</evidence>
<dbReference type="Ensembl" id="ENSOMYT00000139112.1">
    <property type="protein sequence ID" value="ENSOMYP00000112568.1"/>
    <property type="gene ID" value="ENSOMYG00000065287.1"/>
</dbReference>
<proteinExistence type="predicted"/>
<reference evidence="2" key="3">
    <citation type="submission" date="2025-09" db="UniProtKB">
        <authorList>
            <consortium name="Ensembl"/>
        </authorList>
    </citation>
    <scope>IDENTIFICATION</scope>
</reference>
<reference evidence="2" key="2">
    <citation type="submission" date="2025-08" db="UniProtKB">
        <authorList>
            <consortium name="Ensembl"/>
        </authorList>
    </citation>
    <scope>IDENTIFICATION</scope>
</reference>
<evidence type="ECO:0000313" key="3">
    <source>
        <dbReference type="Proteomes" id="UP000694395"/>
    </source>
</evidence>
<name>A0A8K9ULG9_ONCMY</name>
<dbReference type="Proteomes" id="UP000694395">
    <property type="component" value="Chromosome 3"/>
</dbReference>
<sequence length="366" mass="40627">MVDNLFLIRDVLDICKLSDVNVGLLSLDQEKAFDRVDHQYLFKTMKAFGFGDVFLSWMYLLYAGASCMVKVGGGLSCPIPVQRGIRQGCPISGQLNSLAIEPMLCFLRAKLTGFSVPGVMKGPAIALSAYADDVIVFITGGEDVKVLSNALKVYEGASSARVNWGKSEALWAGQLQTGSAPRLPGGLQMGSAPRLPGGLQWGRDGMKTLVFFLGSDVFQKNNWEGVLEKVFARLSRWKWVLPQLSYRGRVLVANNLAASTLWHRLMILPPPKDLIQELQRTLVNLFWSGQHWIIAAALYLLLQEGGQVLVDISSRIMAFRRQAAQRLLYRDGSSWVETAFLLKLERGDLPGLTPFYESVMQAWRVP</sequence>
<dbReference type="InterPro" id="IPR000477">
    <property type="entry name" value="RT_dom"/>
</dbReference>
<dbReference type="SUPFAM" id="SSF56672">
    <property type="entry name" value="DNA/RNA polymerases"/>
    <property type="match status" value="1"/>
</dbReference>
<dbReference type="PANTHER" id="PTHR19446">
    <property type="entry name" value="REVERSE TRANSCRIPTASES"/>
    <property type="match status" value="1"/>
</dbReference>
<dbReference type="PROSITE" id="PS50878">
    <property type="entry name" value="RT_POL"/>
    <property type="match status" value="1"/>
</dbReference>
<organism evidence="2 3">
    <name type="scientific">Oncorhynchus mykiss</name>
    <name type="common">Rainbow trout</name>
    <name type="synonym">Salmo gairdneri</name>
    <dbReference type="NCBI Taxonomy" id="8022"/>
    <lineage>
        <taxon>Eukaryota</taxon>
        <taxon>Metazoa</taxon>
        <taxon>Chordata</taxon>
        <taxon>Craniata</taxon>
        <taxon>Vertebrata</taxon>
        <taxon>Euteleostomi</taxon>
        <taxon>Actinopterygii</taxon>
        <taxon>Neopterygii</taxon>
        <taxon>Teleostei</taxon>
        <taxon>Protacanthopterygii</taxon>
        <taxon>Salmoniformes</taxon>
        <taxon>Salmonidae</taxon>
        <taxon>Salmoninae</taxon>
        <taxon>Oncorhynchus</taxon>
    </lineage>
</organism>
<evidence type="ECO:0000259" key="1">
    <source>
        <dbReference type="PROSITE" id="PS50878"/>
    </source>
</evidence>
<dbReference type="Pfam" id="PF00078">
    <property type="entry name" value="RVT_1"/>
    <property type="match status" value="1"/>
</dbReference>